<reference evidence="2" key="1">
    <citation type="submission" date="2013-10" db="EMBL/GenBank/DDBJ databases">
        <title>Genome sequencing of Onchocerca volvulus.</title>
        <authorList>
            <person name="Cotton J."/>
            <person name="Tsai J."/>
            <person name="Stanley E."/>
            <person name="Tracey A."/>
            <person name="Holroyd N."/>
            <person name="Lustigman S."/>
            <person name="Berriman M."/>
        </authorList>
    </citation>
    <scope>NUCLEOTIDE SEQUENCE</scope>
</reference>
<dbReference type="EMBL" id="CMVM020000524">
    <property type="status" value="NOT_ANNOTATED_CDS"/>
    <property type="molecule type" value="Genomic_DNA"/>
</dbReference>
<sequence length="330" mass="38895">MQTYPTRKTLMQYITTLNNEDLLSTRATCKSFYKLTSEELDRRIKPVFIENIKEFDVDNVSMFPNWRPKIAFIFDFNNPRSKDFMSSRYTSFQINLYDDRPGIVNKFRFHSLSQICNGSINVLYFNVEGMFHTIGLWERRMREAKLIVAFRGEDFADMEEDIYSELSFFSQENLMSQSDIERDINFIIARYIENHSVPICYALHSENMCFTRKKGVFVMFSGSGVEASTFLVKTTNEEELKEKLLEWKFELDFLESHHIISFHFTIDSMEPTNSEEIFSEIFSIQPVILRLSEHDLDETGLIYYNRTTEVKKNPGPVYAIVGYKKFAVQQ</sequence>
<evidence type="ECO:0000313" key="1">
    <source>
        <dbReference type="EnsemblMetazoa" id="OVOC12562.1"/>
    </source>
</evidence>
<dbReference type="AlphaFoldDB" id="A0A8R1TMR4"/>
<evidence type="ECO:0000313" key="2">
    <source>
        <dbReference type="Proteomes" id="UP000024404"/>
    </source>
</evidence>
<organism evidence="1 2">
    <name type="scientific">Onchocerca volvulus</name>
    <dbReference type="NCBI Taxonomy" id="6282"/>
    <lineage>
        <taxon>Eukaryota</taxon>
        <taxon>Metazoa</taxon>
        <taxon>Ecdysozoa</taxon>
        <taxon>Nematoda</taxon>
        <taxon>Chromadorea</taxon>
        <taxon>Rhabditida</taxon>
        <taxon>Spirurina</taxon>
        <taxon>Spiruromorpha</taxon>
        <taxon>Filarioidea</taxon>
        <taxon>Onchocercidae</taxon>
        <taxon>Onchocerca</taxon>
    </lineage>
</organism>
<protein>
    <recommendedName>
        <fullName evidence="3">F-box domain-containing protein</fullName>
    </recommendedName>
</protein>
<dbReference type="EnsemblMetazoa" id="OVOC12562.1">
    <property type="protein sequence ID" value="OVOC12562.1"/>
    <property type="gene ID" value="WBGene00249371"/>
</dbReference>
<reference evidence="1" key="2">
    <citation type="submission" date="2022-06" db="UniProtKB">
        <authorList>
            <consortium name="EnsemblMetazoa"/>
        </authorList>
    </citation>
    <scope>IDENTIFICATION</scope>
</reference>
<dbReference type="Proteomes" id="UP000024404">
    <property type="component" value="Unassembled WGS sequence"/>
</dbReference>
<keyword evidence="2" id="KW-1185">Reference proteome</keyword>
<accession>A0A8R1TMR4</accession>
<proteinExistence type="predicted"/>
<name>A0A8R1TMR4_ONCVO</name>
<evidence type="ECO:0008006" key="3">
    <source>
        <dbReference type="Google" id="ProtNLM"/>
    </source>
</evidence>